<dbReference type="UniPathway" id="UPA00115">
    <property type="reaction ID" value="UER00412"/>
</dbReference>
<dbReference type="GO" id="GO:0006014">
    <property type="term" value="P:D-ribose metabolic process"/>
    <property type="evidence" value="ECO:0007669"/>
    <property type="project" value="TreeGrafter"/>
</dbReference>
<dbReference type="SUPFAM" id="SSF100950">
    <property type="entry name" value="NagB/RpiA/CoA transferase-like"/>
    <property type="match status" value="1"/>
</dbReference>
<dbReference type="AlphaFoldDB" id="A0A518BSZ0"/>
<dbReference type="GO" id="GO:0005829">
    <property type="term" value="C:cytosol"/>
    <property type="evidence" value="ECO:0007669"/>
    <property type="project" value="TreeGrafter"/>
</dbReference>
<proteinExistence type="inferred from homology"/>
<dbReference type="InterPro" id="IPR037171">
    <property type="entry name" value="NagB/RpiA_transferase-like"/>
</dbReference>
<comment type="catalytic activity">
    <reaction evidence="1 3">
        <text>aldehydo-D-ribose 5-phosphate = D-ribulose 5-phosphate</text>
        <dbReference type="Rhea" id="RHEA:14657"/>
        <dbReference type="ChEBI" id="CHEBI:58121"/>
        <dbReference type="ChEBI" id="CHEBI:58273"/>
        <dbReference type="EC" id="5.3.1.6"/>
    </reaction>
</comment>
<evidence type="ECO:0000256" key="2">
    <source>
        <dbReference type="ARBA" id="ARBA00023235"/>
    </source>
</evidence>
<comment type="similarity">
    <text evidence="3">Belongs to the ribose 5-phosphate isomerase family.</text>
</comment>
<comment type="function">
    <text evidence="3">Catalyzes the reversible conversion of ribose-5-phosphate to ribulose 5-phosphate.</text>
</comment>
<evidence type="ECO:0000256" key="1">
    <source>
        <dbReference type="ARBA" id="ARBA00001713"/>
    </source>
</evidence>
<feature type="binding site" evidence="3">
    <location>
        <position position="122"/>
    </location>
    <ligand>
        <name>substrate</name>
    </ligand>
</feature>
<dbReference type="GO" id="GO:0009052">
    <property type="term" value="P:pentose-phosphate shunt, non-oxidative branch"/>
    <property type="evidence" value="ECO:0007669"/>
    <property type="project" value="UniProtKB-UniRule"/>
</dbReference>
<accession>A0A518BSZ0</accession>
<dbReference type="RefSeq" id="WP_145070604.1">
    <property type="nucleotide sequence ID" value="NZ_CP036287.1"/>
</dbReference>
<feature type="active site" description="Proton acceptor" evidence="3">
    <location>
        <position position="104"/>
    </location>
</feature>
<evidence type="ECO:0000313" key="5">
    <source>
        <dbReference type="Proteomes" id="UP000316921"/>
    </source>
</evidence>
<keyword evidence="5" id="KW-1185">Reference proteome</keyword>
<organism evidence="4 5">
    <name type="scientific">Engelhardtia mirabilis</name>
    <dbReference type="NCBI Taxonomy" id="2528011"/>
    <lineage>
        <taxon>Bacteria</taxon>
        <taxon>Pseudomonadati</taxon>
        <taxon>Planctomycetota</taxon>
        <taxon>Planctomycetia</taxon>
        <taxon>Planctomycetia incertae sedis</taxon>
        <taxon>Engelhardtia</taxon>
    </lineage>
</organism>
<protein>
    <recommendedName>
        <fullName evidence="3">Ribose-5-phosphate isomerase A</fullName>
        <ecNumber evidence="3">5.3.1.6</ecNumber>
    </recommendedName>
    <alternativeName>
        <fullName evidence="3">Phosphoriboisomerase A</fullName>
        <shortName evidence="3">PRI</shortName>
    </alternativeName>
</protein>
<dbReference type="FunFam" id="3.40.50.1360:FF:000001">
    <property type="entry name" value="Ribose-5-phosphate isomerase A"/>
    <property type="match status" value="1"/>
</dbReference>
<dbReference type="Gene3D" id="3.40.50.1360">
    <property type="match status" value="1"/>
</dbReference>
<dbReference type="CDD" id="cd01398">
    <property type="entry name" value="RPI_A"/>
    <property type="match status" value="1"/>
</dbReference>
<dbReference type="NCBIfam" id="TIGR00021">
    <property type="entry name" value="rpiA"/>
    <property type="match status" value="1"/>
</dbReference>
<name>A0A518BSZ0_9BACT</name>
<dbReference type="PANTHER" id="PTHR11934">
    <property type="entry name" value="RIBOSE-5-PHOSPHATE ISOMERASE"/>
    <property type="match status" value="1"/>
</dbReference>
<evidence type="ECO:0000256" key="3">
    <source>
        <dbReference type="HAMAP-Rule" id="MF_00170"/>
    </source>
</evidence>
<evidence type="ECO:0000313" key="4">
    <source>
        <dbReference type="EMBL" id="QDU70090.1"/>
    </source>
</evidence>
<dbReference type="EC" id="5.3.1.6" evidence="3"/>
<dbReference type="KEGG" id="pbap:Pla133_52130"/>
<reference evidence="4 5" key="1">
    <citation type="submission" date="2019-02" db="EMBL/GenBank/DDBJ databases">
        <title>Deep-cultivation of Planctomycetes and their phenomic and genomic characterization uncovers novel biology.</title>
        <authorList>
            <person name="Wiegand S."/>
            <person name="Jogler M."/>
            <person name="Boedeker C."/>
            <person name="Pinto D."/>
            <person name="Vollmers J."/>
            <person name="Rivas-Marin E."/>
            <person name="Kohn T."/>
            <person name="Peeters S.H."/>
            <person name="Heuer A."/>
            <person name="Rast P."/>
            <person name="Oberbeckmann S."/>
            <person name="Bunk B."/>
            <person name="Jeske O."/>
            <person name="Meyerdierks A."/>
            <person name="Storesund J.E."/>
            <person name="Kallscheuer N."/>
            <person name="Luecker S."/>
            <person name="Lage O.M."/>
            <person name="Pohl T."/>
            <person name="Merkel B.J."/>
            <person name="Hornburger P."/>
            <person name="Mueller R.-W."/>
            <person name="Bruemmer F."/>
            <person name="Labrenz M."/>
            <person name="Spormann A.M."/>
            <person name="Op den Camp H."/>
            <person name="Overmann J."/>
            <person name="Amann R."/>
            <person name="Jetten M.S.M."/>
            <person name="Mascher T."/>
            <person name="Medema M.H."/>
            <person name="Devos D.P."/>
            <person name="Kaster A.-K."/>
            <person name="Ovreas L."/>
            <person name="Rohde M."/>
            <person name="Galperin M.Y."/>
            <person name="Jogler C."/>
        </authorList>
    </citation>
    <scope>NUCLEOTIDE SEQUENCE [LARGE SCALE GENOMIC DNA]</scope>
    <source>
        <strain evidence="4 5">Pla133</strain>
    </source>
</reference>
<comment type="pathway">
    <text evidence="3">Carbohydrate degradation; pentose phosphate pathway; D-ribose 5-phosphate from D-ribulose 5-phosphate (non-oxidative stage): step 1/1.</text>
</comment>
<sequence length="228" mass="24246">MSQAKLAAGRRAADLVPDRSTLGLGTGSTVRFFLERLAERIRDEGLEVRGVPTSIDTETVARELGIPLVGLDEVDLLDFTVDGADEIDAEYRMIKGGGGALLREKVVASISRREVIVVGRDKVVERLGTTFDLPVEVVPFALPVVARQIARLGGEPRERQAAGGGEYRTDNGNAVLDVHFEGGIEDPEALELTLAATPGVVECGLFLGLADAVVIADDDGTVEVREKG</sequence>
<feature type="binding site" evidence="3">
    <location>
        <begin position="26"/>
        <end position="29"/>
    </location>
    <ligand>
        <name>substrate</name>
    </ligand>
</feature>
<dbReference type="InterPro" id="IPR020672">
    <property type="entry name" value="Ribose5P_isomerase_typA_subgr"/>
</dbReference>
<dbReference type="HAMAP" id="MF_00170">
    <property type="entry name" value="Rib_5P_isom_A"/>
    <property type="match status" value="1"/>
</dbReference>
<dbReference type="Pfam" id="PF06026">
    <property type="entry name" value="Rib_5-P_isom_A"/>
    <property type="match status" value="1"/>
</dbReference>
<dbReference type="Gene3D" id="3.30.70.260">
    <property type="match status" value="1"/>
</dbReference>
<dbReference type="GO" id="GO:0004751">
    <property type="term" value="F:ribose-5-phosphate isomerase activity"/>
    <property type="evidence" value="ECO:0007669"/>
    <property type="project" value="UniProtKB-UniRule"/>
</dbReference>
<dbReference type="PANTHER" id="PTHR11934:SF0">
    <property type="entry name" value="RIBOSE-5-PHOSPHATE ISOMERASE"/>
    <property type="match status" value="1"/>
</dbReference>
<keyword evidence="2 3" id="KW-0413">Isomerase</keyword>
<dbReference type="InterPro" id="IPR004788">
    <property type="entry name" value="Ribose5P_isomerase_type_A"/>
</dbReference>
<dbReference type="EMBL" id="CP036287">
    <property type="protein sequence ID" value="QDU70090.1"/>
    <property type="molecule type" value="Genomic_DNA"/>
</dbReference>
<gene>
    <name evidence="3 4" type="primary">rpiA</name>
    <name evidence="4" type="ORF">Pla133_52130</name>
</gene>
<feature type="binding site" evidence="3">
    <location>
        <begin position="82"/>
        <end position="85"/>
    </location>
    <ligand>
        <name>substrate</name>
    </ligand>
</feature>
<comment type="subunit">
    <text evidence="3">Homodimer.</text>
</comment>
<dbReference type="NCBIfam" id="NF001924">
    <property type="entry name" value="PRK00702.1"/>
    <property type="match status" value="1"/>
</dbReference>
<dbReference type="Proteomes" id="UP000316921">
    <property type="component" value="Chromosome"/>
</dbReference>
<feature type="binding site" evidence="3">
    <location>
        <begin position="95"/>
        <end position="98"/>
    </location>
    <ligand>
        <name>substrate</name>
    </ligand>
</feature>
<dbReference type="SUPFAM" id="SSF75445">
    <property type="entry name" value="D-ribose-5-phosphate isomerase (RpiA), lid domain"/>
    <property type="match status" value="1"/>
</dbReference>